<dbReference type="PANTHER" id="PTHR34997:SF2">
    <property type="entry name" value="LYSM DOMAIN-CONTAINING PROTEIN-RELATED"/>
    <property type="match status" value="1"/>
</dbReference>
<sequence length="791" mass="80796">MFLSAAVLVLAGAALAIPAGDEILTPARRILPRVTTLTSPTGPQQSGTIATCNKWYNVVSGDTCSSVEAAFGITHAQFLQWNPAVSSDCSQNFWLGDTYCVGVSSASSHASSTTSTKSSSTSSRGSSTSSSAATGAQSTPGAPTMSGIPCNCNKYYTIVSGDTCGTVETRFGITHAQFLLWNPTVSSDCANNFWLGEAYCVGVNTAVTACPSTTSKPPTGTGPISTSIPPNTEPYSMITGDISASQAPRPTATGFPPSPTVSGTSGHCLRYYQANPGDTCQGLVNRYARFISMSDFLNLNPGAGTDAASCQVFVNYYYCVDAPYSTTLPPATTTIFPTFTTTDLPALNSTYDVPQPTAPGAVSNCMSWYQAAAGDTCNSVASFFGYLSVAEIQAWNTGVNCGSQLISGDNYCVAYFPAGSSPPLPSTVSTPPSPTQTGIISTCKGWYLASSGDTCDLITQMFGTFTEANFLSWNPALGSSCSGLVVGNYYCIAVPGTPTTRTASTPPTSLPSNGVGPQPEQPGIPTDCLAYWLVSSSDNCTTIAQANDISENQLEAWNPALGSGCTHLLPDYFICVSASEPGVTTSVPGSTALTASRTSSTPFPSSSSRASSTTTTSTTSITITTPTPVQTSMAAQCNRFYKVEPGDGCFAIAAAANIQLTTFYALNPAVGTDCSGLLSGFYVCLGVVSDGAPATTISTGTPVAATPAPTQTGMAKGCTRFYLVESGDSCGGIAAAAGISLANFQAWNPAVGAGCTGLLSGFYACIGGPGATGVVRGTTITSGAPVPAPTS</sequence>
<feature type="domain" description="LysM" evidence="7">
    <location>
        <begin position="639"/>
        <end position="685"/>
    </location>
</feature>
<dbReference type="SUPFAM" id="SSF54106">
    <property type="entry name" value="LysM domain"/>
    <property type="match status" value="5"/>
</dbReference>
<proteinExistence type="inferred from homology"/>
<evidence type="ECO:0000256" key="2">
    <source>
        <dbReference type="ARBA" id="ARBA00022729"/>
    </source>
</evidence>
<reference evidence="8" key="2">
    <citation type="submission" date="2023-06" db="EMBL/GenBank/DDBJ databases">
        <authorList>
            <consortium name="Lawrence Berkeley National Laboratory"/>
            <person name="Haridas S."/>
            <person name="Hensen N."/>
            <person name="Bonometti L."/>
            <person name="Westerberg I."/>
            <person name="Brannstrom I.O."/>
            <person name="Guillou S."/>
            <person name="Cros-Aarteil S."/>
            <person name="Calhoun S."/>
            <person name="Kuo A."/>
            <person name="Mondo S."/>
            <person name="Pangilinan J."/>
            <person name="Riley R."/>
            <person name="LaButti K."/>
            <person name="Andreopoulos B."/>
            <person name="Lipzen A."/>
            <person name="Chen C."/>
            <person name="Yanf M."/>
            <person name="Daum C."/>
            <person name="Ng V."/>
            <person name="Clum A."/>
            <person name="Steindorff A."/>
            <person name="Ohm R."/>
            <person name="Martin F."/>
            <person name="Silar P."/>
            <person name="Natvig D."/>
            <person name="Lalanne C."/>
            <person name="Gautier V."/>
            <person name="Ament-velasquez S.L."/>
            <person name="Kruys A."/>
            <person name="Hutchinson M.I."/>
            <person name="Powell A.J."/>
            <person name="Barry K."/>
            <person name="Miller A.N."/>
            <person name="Grigoriev I.V."/>
            <person name="Debuchy R."/>
            <person name="Gladieux P."/>
            <person name="Thoren M.H."/>
            <person name="Johannesson H."/>
        </authorList>
    </citation>
    <scope>NUCLEOTIDE SEQUENCE</scope>
    <source>
        <strain evidence="8">CBS 232.78</strain>
    </source>
</reference>
<evidence type="ECO:0000313" key="9">
    <source>
        <dbReference type="Proteomes" id="UP001285441"/>
    </source>
</evidence>
<feature type="domain" description="LysM" evidence="7">
    <location>
        <begin position="445"/>
        <end position="492"/>
    </location>
</feature>
<name>A0AAE0NS19_9PEZI</name>
<evidence type="ECO:0000259" key="7">
    <source>
        <dbReference type="PROSITE" id="PS51782"/>
    </source>
</evidence>
<dbReference type="Gene3D" id="3.10.350.10">
    <property type="entry name" value="LysM domain"/>
    <property type="match status" value="8"/>
</dbReference>
<reference evidence="8" key="1">
    <citation type="journal article" date="2023" name="Mol. Phylogenet. Evol.">
        <title>Genome-scale phylogeny and comparative genomics of the fungal order Sordariales.</title>
        <authorList>
            <person name="Hensen N."/>
            <person name="Bonometti L."/>
            <person name="Westerberg I."/>
            <person name="Brannstrom I.O."/>
            <person name="Guillou S."/>
            <person name="Cros-Aarteil S."/>
            <person name="Calhoun S."/>
            <person name="Haridas S."/>
            <person name="Kuo A."/>
            <person name="Mondo S."/>
            <person name="Pangilinan J."/>
            <person name="Riley R."/>
            <person name="LaButti K."/>
            <person name="Andreopoulos B."/>
            <person name="Lipzen A."/>
            <person name="Chen C."/>
            <person name="Yan M."/>
            <person name="Daum C."/>
            <person name="Ng V."/>
            <person name="Clum A."/>
            <person name="Steindorff A."/>
            <person name="Ohm R.A."/>
            <person name="Martin F."/>
            <person name="Silar P."/>
            <person name="Natvig D.O."/>
            <person name="Lalanne C."/>
            <person name="Gautier V."/>
            <person name="Ament-Velasquez S.L."/>
            <person name="Kruys A."/>
            <person name="Hutchinson M.I."/>
            <person name="Powell A.J."/>
            <person name="Barry K."/>
            <person name="Miller A.N."/>
            <person name="Grigoriev I.V."/>
            <person name="Debuchy R."/>
            <person name="Gladieux P."/>
            <person name="Hiltunen Thoren M."/>
            <person name="Johannesson H."/>
        </authorList>
    </citation>
    <scope>NUCLEOTIDE SEQUENCE</scope>
    <source>
        <strain evidence="8">CBS 232.78</strain>
    </source>
</reference>
<keyword evidence="1" id="KW-0147">Chitin-binding</keyword>
<dbReference type="CDD" id="cd00118">
    <property type="entry name" value="LysM"/>
    <property type="match status" value="6"/>
</dbReference>
<evidence type="ECO:0000313" key="8">
    <source>
        <dbReference type="EMBL" id="KAK3386683.1"/>
    </source>
</evidence>
<dbReference type="PROSITE" id="PS51782">
    <property type="entry name" value="LYSM"/>
    <property type="match status" value="8"/>
</dbReference>
<dbReference type="PANTHER" id="PTHR34997">
    <property type="entry name" value="AM15"/>
    <property type="match status" value="1"/>
</dbReference>
<feature type="domain" description="LysM" evidence="7">
    <location>
        <begin position="54"/>
        <end position="101"/>
    </location>
</feature>
<dbReference type="Proteomes" id="UP001285441">
    <property type="component" value="Unassembled WGS sequence"/>
</dbReference>
<feature type="domain" description="LysM" evidence="7">
    <location>
        <begin position="154"/>
        <end position="201"/>
    </location>
</feature>
<dbReference type="InterPro" id="IPR052210">
    <property type="entry name" value="LysM1-like"/>
</dbReference>
<feature type="domain" description="LysM" evidence="7">
    <location>
        <begin position="270"/>
        <end position="320"/>
    </location>
</feature>
<feature type="region of interest" description="Disordered" evidence="5">
    <location>
        <begin position="106"/>
        <end position="142"/>
    </location>
</feature>
<keyword evidence="3" id="KW-0843">Virulence</keyword>
<feature type="region of interest" description="Disordered" evidence="5">
    <location>
        <begin position="501"/>
        <end position="520"/>
    </location>
</feature>
<evidence type="ECO:0000256" key="4">
    <source>
        <dbReference type="ARBA" id="ARBA00044955"/>
    </source>
</evidence>
<dbReference type="InterPro" id="IPR036779">
    <property type="entry name" value="LysM_dom_sf"/>
</dbReference>
<feature type="domain" description="LysM" evidence="7">
    <location>
        <begin position="367"/>
        <end position="413"/>
    </location>
</feature>
<feature type="compositionally biased region" description="Low complexity" evidence="5">
    <location>
        <begin position="501"/>
        <end position="512"/>
    </location>
</feature>
<keyword evidence="9" id="KW-1185">Reference proteome</keyword>
<organism evidence="8 9">
    <name type="scientific">Podospora didyma</name>
    <dbReference type="NCBI Taxonomy" id="330526"/>
    <lineage>
        <taxon>Eukaryota</taxon>
        <taxon>Fungi</taxon>
        <taxon>Dikarya</taxon>
        <taxon>Ascomycota</taxon>
        <taxon>Pezizomycotina</taxon>
        <taxon>Sordariomycetes</taxon>
        <taxon>Sordariomycetidae</taxon>
        <taxon>Sordariales</taxon>
        <taxon>Podosporaceae</taxon>
        <taxon>Podospora</taxon>
    </lineage>
</organism>
<comment type="caution">
    <text evidence="8">The sequence shown here is derived from an EMBL/GenBank/DDBJ whole genome shotgun (WGS) entry which is preliminary data.</text>
</comment>
<dbReference type="AlphaFoldDB" id="A0AAE0NS19"/>
<evidence type="ECO:0000256" key="3">
    <source>
        <dbReference type="ARBA" id="ARBA00023026"/>
    </source>
</evidence>
<comment type="similarity">
    <text evidence="4">Belongs to the secreted LysM effector family.</text>
</comment>
<gene>
    <name evidence="8" type="ORF">B0H63DRAFT_558330</name>
</gene>
<feature type="compositionally biased region" description="Low complexity" evidence="5">
    <location>
        <begin position="590"/>
        <end position="624"/>
    </location>
</feature>
<accession>A0AAE0NS19</accession>
<dbReference type="InterPro" id="IPR018392">
    <property type="entry name" value="LysM"/>
</dbReference>
<dbReference type="SMART" id="SM00257">
    <property type="entry name" value="LysM"/>
    <property type="match status" value="8"/>
</dbReference>
<feature type="signal peptide" evidence="6">
    <location>
        <begin position="1"/>
        <end position="16"/>
    </location>
</feature>
<dbReference type="Pfam" id="PF01476">
    <property type="entry name" value="LysM"/>
    <property type="match status" value="6"/>
</dbReference>
<evidence type="ECO:0000256" key="6">
    <source>
        <dbReference type="SAM" id="SignalP"/>
    </source>
</evidence>
<dbReference type="EMBL" id="JAULSW010000003">
    <property type="protein sequence ID" value="KAK3386683.1"/>
    <property type="molecule type" value="Genomic_DNA"/>
</dbReference>
<feature type="chain" id="PRO_5041940059" description="LysM domain-containing protein" evidence="6">
    <location>
        <begin position="17"/>
        <end position="791"/>
    </location>
</feature>
<evidence type="ECO:0000256" key="5">
    <source>
        <dbReference type="SAM" id="MobiDB-lite"/>
    </source>
</evidence>
<feature type="region of interest" description="Disordered" evidence="5">
    <location>
        <begin position="586"/>
        <end position="624"/>
    </location>
</feature>
<evidence type="ECO:0000256" key="1">
    <source>
        <dbReference type="ARBA" id="ARBA00022669"/>
    </source>
</evidence>
<feature type="domain" description="LysM" evidence="7">
    <location>
        <begin position="720"/>
        <end position="766"/>
    </location>
</feature>
<keyword evidence="2 6" id="KW-0732">Signal</keyword>
<protein>
    <recommendedName>
        <fullName evidence="7">LysM domain-containing protein</fullName>
    </recommendedName>
</protein>
<feature type="domain" description="LysM" evidence="7">
    <location>
        <begin position="530"/>
        <end position="576"/>
    </location>
</feature>
<dbReference type="GO" id="GO:0008061">
    <property type="term" value="F:chitin binding"/>
    <property type="evidence" value="ECO:0007669"/>
    <property type="project" value="UniProtKB-KW"/>
</dbReference>